<keyword evidence="3" id="KW-1185">Reference proteome</keyword>
<gene>
    <name evidence="2" type="ORF">PoB_005229000</name>
</gene>
<reference evidence="2 3" key="1">
    <citation type="journal article" date="2021" name="Elife">
        <title>Chloroplast acquisition without the gene transfer in kleptoplastic sea slugs, Plakobranchus ocellatus.</title>
        <authorList>
            <person name="Maeda T."/>
            <person name="Takahashi S."/>
            <person name="Yoshida T."/>
            <person name="Shimamura S."/>
            <person name="Takaki Y."/>
            <person name="Nagai Y."/>
            <person name="Toyoda A."/>
            <person name="Suzuki Y."/>
            <person name="Arimoto A."/>
            <person name="Ishii H."/>
            <person name="Satoh N."/>
            <person name="Nishiyama T."/>
            <person name="Hasebe M."/>
            <person name="Maruyama T."/>
            <person name="Minagawa J."/>
            <person name="Obokata J."/>
            <person name="Shigenobu S."/>
        </authorList>
    </citation>
    <scope>NUCLEOTIDE SEQUENCE [LARGE SCALE GENOMIC DNA]</scope>
</reference>
<proteinExistence type="predicted"/>
<sequence>MGSDTLELETIACLIFLFTDKLNCKNRTIKQGKKLPNLTLNGEKAQIKKILNSTLPARLSTRHLFQLLHFFQHRLCTSLHVAVTARAAILTSRSPFFTLDYPAPPTSSPNDANTTEASSPPPSSTSPVAAAVAGANPLSLPFPLFLHSPMTALATPTPAASTIANVTAFLTASSTTTASTCTASTSAPIVRCQSVASTVSLPQLRQNRPIYRMPHHRQHQNQQNPHQVTVQQQQYMRHAARTLEQHSYHSRYQPQEVCYPHYQVRQQQAYFHFQQRRATQLAEWPQVFPHCQEKSTHLQARYDTSATQHSNTDRLGFPGNGILCLFPGYTTAVPNAIFSTPIGIQDRIKNFSRESSSDGDTGDNFPVGGGFALLKLTNFCNLRMIMWPLLALSTKLSLVKKKKKKKAIHRYITLTWEGFRIPWNAWS</sequence>
<dbReference type="Proteomes" id="UP000735302">
    <property type="component" value="Unassembled WGS sequence"/>
</dbReference>
<evidence type="ECO:0000256" key="1">
    <source>
        <dbReference type="SAM" id="MobiDB-lite"/>
    </source>
</evidence>
<evidence type="ECO:0000313" key="2">
    <source>
        <dbReference type="EMBL" id="GFO25785.1"/>
    </source>
</evidence>
<accession>A0AAV4C305</accession>
<comment type="caution">
    <text evidence="2">The sequence shown here is derived from an EMBL/GenBank/DDBJ whole genome shotgun (WGS) entry which is preliminary data.</text>
</comment>
<evidence type="ECO:0000313" key="3">
    <source>
        <dbReference type="Proteomes" id="UP000735302"/>
    </source>
</evidence>
<protein>
    <submittedName>
        <fullName evidence="2">Uncharacterized protein</fullName>
    </submittedName>
</protein>
<dbReference type="EMBL" id="BLXT01005777">
    <property type="protein sequence ID" value="GFO25785.1"/>
    <property type="molecule type" value="Genomic_DNA"/>
</dbReference>
<name>A0AAV4C305_9GAST</name>
<feature type="region of interest" description="Disordered" evidence="1">
    <location>
        <begin position="101"/>
        <end position="129"/>
    </location>
</feature>
<organism evidence="2 3">
    <name type="scientific">Plakobranchus ocellatus</name>
    <dbReference type="NCBI Taxonomy" id="259542"/>
    <lineage>
        <taxon>Eukaryota</taxon>
        <taxon>Metazoa</taxon>
        <taxon>Spiralia</taxon>
        <taxon>Lophotrochozoa</taxon>
        <taxon>Mollusca</taxon>
        <taxon>Gastropoda</taxon>
        <taxon>Heterobranchia</taxon>
        <taxon>Euthyneura</taxon>
        <taxon>Panpulmonata</taxon>
        <taxon>Sacoglossa</taxon>
        <taxon>Placobranchoidea</taxon>
        <taxon>Plakobranchidae</taxon>
        <taxon>Plakobranchus</taxon>
    </lineage>
</organism>
<dbReference type="AlphaFoldDB" id="A0AAV4C305"/>